<dbReference type="EMBL" id="RYFI01000008">
    <property type="protein sequence ID" value="RXF73433.1"/>
    <property type="molecule type" value="Genomic_DNA"/>
</dbReference>
<feature type="transmembrane region" description="Helical" evidence="1">
    <location>
        <begin position="81"/>
        <end position="100"/>
    </location>
</feature>
<reference evidence="2 3" key="1">
    <citation type="submission" date="2018-12" db="EMBL/GenBank/DDBJ databases">
        <title>bacterium Hansschlegelia zhihuaiae S113.</title>
        <authorList>
            <person name="He J."/>
        </authorList>
    </citation>
    <scope>NUCLEOTIDE SEQUENCE [LARGE SCALE GENOMIC DNA]</scope>
    <source>
        <strain evidence="2 3">S 113</strain>
    </source>
</reference>
<evidence type="ECO:0000313" key="3">
    <source>
        <dbReference type="Proteomes" id="UP000289708"/>
    </source>
</evidence>
<name>A0A4Q0MJ76_9HYPH</name>
<evidence type="ECO:0000313" key="2">
    <source>
        <dbReference type="EMBL" id="RXF73433.1"/>
    </source>
</evidence>
<proteinExistence type="predicted"/>
<accession>A0A4Q0MJ76</accession>
<gene>
    <name evidence="2" type="ORF">EK403_09525</name>
</gene>
<protein>
    <submittedName>
        <fullName evidence="2">DUF805 domain-containing protein</fullName>
    </submittedName>
</protein>
<feature type="transmembrane region" description="Helical" evidence="1">
    <location>
        <begin position="48"/>
        <end position="69"/>
    </location>
</feature>
<keyword evidence="1" id="KW-1133">Transmembrane helix</keyword>
<dbReference type="Pfam" id="PF05656">
    <property type="entry name" value="DUF805"/>
    <property type="match status" value="1"/>
</dbReference>
<dbReference type="Proteomes" id="UP000289708">
    <property type="component" value="Unassembled WGS sequence"/>
</dbReference>
<sequence length="140" mass="14092">MLGRLAGGYLSFKGRIGRKSYWLRSASAGFVVGLLGLCALGLRPSSPAGFVLLSALAIGLGAWISASLVVRRFHDHGRNGWAGLGALAAGAAIGSLGQYLGVGLPAMTLASVVGLALFVYLGFVRGTKGDNAYGADPAGG</sequence>
<dbReference type="PANTHER" id="PTHR34980:SF3">
    <property type="entry name" value="BLR8105 PROTEIN"/>
    <property type="match status" value="1"/>
</dbReference>
<dbReference type="RefSeq" id="WP_128777265.1">
    <property type="nucleotide sequence ID" value="NZ_RYFI01000008.1"/>
</dbReference>
<organism evidence="2 3">
    <name type="scientific">Hansschlegelia zhihuaiae</name>
    <dbReference type="NCBI Taxonomy" id="405005"/>
    <lineage>
        <taxon>Bacteria</taxon>
        <taxon>Pseudomonadati</taxon>
        <taxon>Pseudomonadota</taxon>
        <taxon>Alphaproteobacteria</taxon>
        <taxon>Hyphomicrobiales</taxon>
        <taxon>Methylopilaceae</taxon>
        <taxon>Hansschlegelia</taxon>
    </lineage>
</organism>
<comment type="caution">
    <text evidence="2">The sequence shown here is derived from an EMBL/GenBank/DDBJ whole genome shotgun (WGS) entry which is preliminary data.</text>
</comment>
<dbReference type="PANTHER" id="PTHR34980">
    <property type="entry name" value="INNER MEMBRANE PROTEIN-RELATED-RELATED"/>
    <property type="match status" value="1"/>
</dbReference>
<dbReference type="OrthoDB" id="9812349at2"/>
<evidence type="ECO:0000256" key="1">
    <source>
        <dbReference type="SAM" id="Phobius"/>
    </source>
</evidence>
<feature type="transmembrane region" description="Helical" evidence="1">
    <location>
        <begin position="106"/>
        <end position="124"/>
    </location>
</feature>
<dbReference type="GO" id="GO:0005886">
    <property type="term" value="C:plasma membrane"/>
    <property type="evidence" value="ECO:0007669"/>
    <property type="project" value="TreeGrafter"/>
</dbReference>
<feature type="transmembrane region" description="Helical" evidence="1">
    <location>
        <begin position="21"/>
        <end position="42"/>
    </location>
</feature>
<keyword evidence="3" id="KW-1185">Reference proteome</keyword>
<keyword evidence="1" id="KW-0472">Membrane</keyword>
<dbReference type="InterPro" id="IPR008523">
    <property type="entry name" value="DUF805"/>
</dbReference>
<keyword evidence="1" id="KW-0812">Transmembrane</keyword>
<dbReference type="AlphaFoldDB" id="A0A4Q0MJ76"/>